<evidence type="ECO:0000256" key="3">
    <source>
        <dbReference type="ARBA" id="ARBA00022490"/>
    </source>
</evidence>
<dbReference type="GO" id="GO:0005874">
    <property type="term" value="C:microtubule"/>
    <property type="evidence" value="ECO:0007669"/>
    <property type="project" value="UniProtKB-KW"/>
</dbReference>
<dbReference type="Gene3D" id="3.20.180.20">
    <property type="entry name" value="Dynein heavy chain, N-terminal domain 2"/>
    <property type="match status" value="1"/>
</dbReference>
<evidence type="ECO:0000259" key="15">
    <source>
        <dbReference type="Pfam" id="PF12774"/>
    </source>
</evidence>
<evidence type="ECO:0000256" key="5">
    <source>
        <dbReference type="ARBA" id="ARBA00022737"/>
    </source>
</evidence>
<keyword evidence="11" id="KW-0505">Motor protein</keyword>
<dbReference type="InterPro" id="IPR027417">
    <property type="entry name" value="P-loop_NTPase"/>
</dbReference>
<comment type="subcellular location">
    <subcellularLocation>
        <location evidence="1">Cytoplasm</location>
        <location evidence="1">Cytoskeleton</location>
        <location evidence="1">Cilium axoneme</location>
    </subcellularLocation>
</comment>
<evidence type="ECO:0000256" key="9">
    <source>
        <dbReference type="ARBA" id="ARBA00023054"/>
    </source>
</evidence>
<evidence type="ECO:0000256" key="12">
    <source>
        <dbReference type="ARBA" id="ARBA00023212"/>
    </source>
</evidence>
<dbReference type="GO" id="GO:0030286">
    <property type="term" value="C:dynein complex"/>
    <property type="evidence" value="ECO:0007669"/>
    <property type="project" value="UniProtKB-KW"/>
</dbReference>
<dbReference type="Gene3D" id="1.20.58.1120">
    <property type="match status" value="1"/>
</dbReference>
<protein>
    <submittedName>
        <fullName evidence="16">Uncharacterized protein</fullName>
    </submittedName>
</protein>
<keyword evidence="3" id="KW-0963">Cytoplasm</keyword>
<dbReference type="InterPro" id="IPR043157">
    <property type="entry name" value="Dynein_AAA1S"/>
</dbReference>
<dbReference type="PANTHER" id="PTHR45703">
    <property type="entry name" value="DYNEIN HEAVY CHAIN"/>
    <property type="match status" value="1"/>
</dbReference>
<organism evidence="16 17">
    <name type="scientific">Eimeria maxima</name>
    <name type="common">Coccidian parasite</name>
    <dbReference type="NCBI Taxonomy" id="5804"/>
    <lineage>
        <taxon>Eukaryota</taxon>
        <taxon>Sar</taxon>
        <taxon>Alveolata</taxon>
        <taxon>Apicomplexa</taxon>
        <taxon>Conoidasida</taxon>
        <taxon>Coccidia</taxon>
        <taxon>Eucoccidiorida</taxon>
        <taxon>Eimeriorina</taxon>
        <taxon>Eimeriidae</taxon>
        <taxon>Eimeria</taxon>
    </lineage>
</organism>
<name>U6LVF8_EIMMA</name>
<dbReference type="OrthoDB" id="424516at2759"/>
<dbReference type="EMBL" id="HG718748">
    <property type="protein sequence ID" value="CDJ55937.1"/>
    <property type="molecule type" value="Genomic_DNA"/>
</dbReference>
<evidence type="ECO:0000256" key="8">
    <source>
        <dbReference type="ARBA" id="ARBA00023017"/>
    </source>
</evidence>
<dbReference type="OMA" id="EIHILEC"/>
<keyword evidence="7" id="KW-0067">ATP-binding</keyword>
<evidence type="ECO:0000256" key="6">
    <source>
        <dbReference type="ARBA" id="ARBA00022741"/>
    </source>
</evidence>
<dbReference type="InterPro" id="IPR013602">
    <property type="entry name" value="Dynein_heavy_linker"/>
</dbReference>
<keyword evidence="6" id="KW-0547">Nucleotide-binding</keyword>
<keyword evidence="5" id="KW-0677">Repeat</keyword>
<dbReference type="InterPro" id="IPR042222">
    <property type="entry name" value="Dynein_2_N"/>
</dbReference>
<feature type="domain" description="Dynein heavy chain hydrolytic ATP-binding dynein motor region" evidence="15">
    <location>
        <begin position="1044"/>
        <end position="1377"/>
    </location>
</feature>
<accession>U6LVF8</accession>
<dbReference type="VEuPathDB" id="ToxoDB:EMWEY_00000190"/>
<proteinExistence type="inferred from homology"/>
<evidence type="ECO:0000256" key="10">
    <source>
        <dbReference type="ARBA" id="ARBA00023069"/>
    </source>
</evidence>
<keyword evidence="17" id="KW-1185">Reference proteome</keyword>
<keyword evidence="12" id="KW-0206">Cytoskeleton</keyword>
<dbReference type="FunFam" id="1.10.8.710:FF:000001">
    <property type="entry name" value="Dynein axonemal heavy chain 2"/>
    <property type="match status" value="1"/>
</dbReference>
<dbReference type="SUPFAM" id="SSF52540">
    <property type="entry name" value="P-loop containing nucleoside triphosphate hydrolases"/>
    <property type="match status" value="2"/>
</dbReference>
<feature type="domain" description="Dynein heavy chain linker" evidence="14">
    <location>
        <begin position="488"/>
        <end position="892"/>
    </location>
</feature>
<dbReference type="Gene3D" id="1.10.8.710">
    <property type="match status" value="1"/>
</dbReference>
<dbReference type="FunFam" id="3.40.50.300:FF:000044">
    <property type="entry name" value="Dynein heavy chain 5, axonemal"/>
    <property type="match status" value="1"/>
</dbReference>
<evidence type="ECO:0000313" key="17">
    <source>
        <dbReference type="Proteomes" id="UP000030763"/>
    </source>
</evidence>
<dbReference type="GO" id="GO:0051959">
    <property type="term" value="F:dynein light intermediate chain binding"/>
    <property type="evidence" value="ECO:0007669"/>
    <property type="project" value="InterPro"/>
</dbReference>
<dbReference type="GeneID" id="25334005"/>
<keyword evidence="13" id="KW-0966">Cell projection</keyword>
<dbReference type="RefSeq" id="XP_013332587.1">
    <property type="nucleotide sequence ID" value="XM_013477133.1"/>
</dbReference>
<dbReference type="InterPro" id="IPR042228">
    <property type="entry name" value="Dynein_linker_3"/>
</dbReference>
<dbReference type="Gene3D" id="1.10.287.2620">
    <property type="match status" value="1"/>
</dbReference>
<dbReference type="PANTHER" id="PTHR45703:SF32">
    <property type="entry name" value="DYNEINS HEAVY CHAIN"/>
    <property type="match status" value="1"/>
</dbReference>
<dbReference type="GO" id="GO:0005930">
    <property type="term" value="C:axoneme"/>
    <property type="evidence" value="ECO:0007669"/>
    <property type="project" value="UniProtKB-SubCell"/>
</dbReference>
<dbReference type="GO" id="GO:0007018">
    <property type="term" value="P:microtubule-based movement"/>
    <property type="evidence" value="ECO:0007669"/>
    <property type="project" value="InterPro"/>
</dbReference>
<keyword evidence="10" id="KW-0969">Cilium</keyword>
<dbReference type="GO" id="GO:0045505">
    <property type="term" value="F:dynein intermediate chain binding"/>
    <property type="evidence" value="ECO:0007669"/>
    <property type="project" value="InterPro"/>
</dbReference>
<dbReference type="Gene3D" id="1.20.140.100">
    <property type="entry name" value="Dynein heavy chain, N-terminal domain 2"/>
    <property type="match status" value="1"/>
</dbReference>
<evidence type="ECO:0000313" key="16">
    <source>
        <dbReference type="EMBL" id="CDJ55937.1"/>
    </source>
</evidence>
<dbReference type="Gene3D" id="3.40.50.300">
    <property type="entry name" value="P-loop containing nucleotide triphosphate hydrolases"/>
    <property type="match status" value="2"/>
</dbReference>
<comment type="similarity">
    <text evidence="2">Belongs to the dynein heavy chain family.</text>
</comment>
<evidence type="ECO:0000256" key="11">
    <source>
        <dbReference type="ARBA" id="ARBA00023175"/>
    </source>
</evidence>
<reference evidence="16" key="2">
    <citation type="submission" date="2013-10" db="EMBL/GenBank/DDBJ databases">
        <authorList>
            <person name="Aslett M."/>
        </authorList>
    </citation>
    <scope>NUCLEOTIDE SEQUENCE [LARGE SCALE GENOMIC DNA]</scope>
    <source>
        <strain evidence="16">Weybridge</strain>
    </source>
</reference>
<dbReference type="Pfam" id="PF12774">
    <property type="entry name" value="AAA_6"/>
    <property type="match status" value="1"/>
</dbReference>
<dbReference type="Proteomes" id="UP000030763">
    <property type="component" value="Unassembled WGS sequence"/>
</dbReference>
<keyword evidence="4" id="KW-0493">Microtubule</keyword>
<evidence type="ECO:0000256" key="4">
    <source>
        <dbReference type="ARBA" id="ARBA00022701"/>
    </source>
</evidence>
<keyword evidence="8" id="KW-0243">Dynein</keyword>
<sequence length="1527" mass="173798">MEQTPIDTLGPTIEVLAHFRLQGIKEFFVRDVWKDCQAVSEYVNRFQSAKRAIAGIMEAATRVRLICVDKKNTRELDGFLCQQAEVQKDALNSLQDHYNEIVGNILNIQEVCQRGNSLCAETTQLRSLQVPILSLPSLSPDSRTVDVLLYGQTKQLAAHSRLQLFKEQNKDVQREWTAFVDKMDLEWREALRKIARISLQVNRNSQTKRKDEEELATALYPKESKRNAVDAYPLLRIFAVLCLEEDGNGSRMTFDPSPDKLKSALEGICSDAILTLSHLPKLCQSLEIRDAQPSSSEEEFSTEANSWYTSLATDDECEKLASQTIICFLETDFTQLKQSLLEQCQMKRTCFTAYLHESARKEQHAVFDFIDFKVSEEETANLEKLTPAIDGFAAALEAAEAMLIRTKKAMKVDTEILVNVLGRRASELFKQFMTSAPFDGSSFNYETATAFGIIQGFKAEISKLCADRDQLVPILDFFGIEYHTSRDLEQMQSDIEKLWEVWSLKNEWDGAWESMSDKPFYSLDVPEIHAQGDIFLERLLSIKEGRDWAIWRKVHLELEQLTQALPLITNLLDPSIRDRHWDRIKAEVAEKFDQRSPEFTLKSVFHLELLRRSDLISRLTDEARKEFKIEVALNDIIAVWSSLELNIVPYKTNMLRVEADEGLLATLEEHLLSLSTIKSDQFHFPFKDLVNYWESTLSTIAELLELLQQVQRQWVYLENVFRGSEDIRILLPQEATLFDRTDRLFFYTLLNFQQASTLVNACSQPNIREELHLMNDDLEDIQKSLDDYLERKRQEFPRFYFVSNSDMLEILGEAKDPEKIQKHIKKCFQGIKSLDLVPPGKRGNRCWEADGFTSCEGERLKFIPRPIVVEGGVEQWLNKVTKAMRDTLRRQLVTVHQQSMAHGTKKDKWIKDNCFQLVITSSQINWTTETESALRRLSRGNKMALKTLKRHQSRQLLHLAELMKKAGSDRERMKLKPLVTVEVHNRDVHEKLMQSRCDSEHHFSWTSQLRMELREDIHEADKTQPGLSGALVCQCLQTETVTPYGYEYQGIYSRLVITPLTDQCFMALTFALHLRLGGSCQGPAGTGKTETVKDLGKTLAKFVIVFNCSDALDFMSLGRIFSGLAQSGAWCCFDEFNRIGLEVLSVVAQQISTIQNALREVATDEHVQRKFFFEGQRVRLDPGCGIFTTMNPGYKGRAELPDNLKSLFRPVAMMTPDASLICEILLMAEGFDSARLLSRKATALFQLMAQQLSKQDHYDFGLRPIRAALQRAGEIKRQASETMAEQAVVIQAILDLVVPKTVPEDLDILFALVKDLFPEAELAESESETLREALEVIIEKNGWTKVEHEATKAQQLYQCMQTRHGNMLVGSTLSGKSTVLSMLEQALTYLASKGLDYPSVRKCIVNPKSLDGAELYGGFSPTTREWTDGVFSALLRTSCNEAQLQSRCSRWVVLDGPVDTTWVESMNSLLDDNKTLTLTNGDRIELHSQVSLLFEVENLSAASPATVSRVGILFMDPTMLGELTAIT</sequence>
<dbReference type="Pfam" id="PF08393">
    <property type="entry name" value="DHC_N2"/>
    <property type="match status" value="1"/>
</dbReference>
<keyword evidence="9" id="KW-0175">Coiled coil</keyword>
<gene>
    <name evidence="16" type="ORF">EMWEY_00000190</name>
</gene>
<evidence type="ECO:0000256" key="2">
    <source>
        <dbReference type="ARBA" id="ARBA00008887"/>
    </source>
</evidence>
<evidence type="ECO:0000259" key="14">
    <source>
        <dbReference type="Pfam" id="PF08393"/>
    </source>
</evidence>
<dbReference type="InterPro" id="IPR035699">
    <property type="entry name" value="AAA_6"/>
</dbReference>
<reference evidence="16" key="1">
    <citation type="submission" date="2013-10" db="EMBL/GenBank/DDBJ databases">
        <title>Genomic analysis of the causative agents of coccidiosis in chickens.</title>
        <authorList>
            <person name="Reid A.J."/>
            <person name="Blake D."/>
            <person name="Billington K."/>
            <person name="Browne H."/>
            <person name="Dunn M."/>
            <person name="Hung S."/>
            <person name="Kawahara F."/>
            <person name="Miranda-Saavedra D."/>
            <person name="Mourier T."/>
            <person name="Nagra H."/>
            <person name="Otto T.D."/>
            <person name="Rawlings N."/>
            <person name="Sanchez A."/>
            <person name="Sanders M."/>
            <person name="Subramaniam C."/>
            <person name="Tay Y."/>
            <person name="Dear P."/>
            <person name="Doerig C."/>
            <person name="Gruber A."/>
            <person name="Parkinson J."/>
            <person name="Shirley M."/>
            <person name="Wan K.L."/>
            <person name="Berriman M."/>
            <person name="Tomley F."/>
            <person name="Pain A."/>
        </authorList>
    </citation>
    <scope>NUCLEOTIDE SEQUENCE [LARGE SCALE GENOMIC DNA]</scope>
    <source>
        <strain evidence="16">Weybridge</strain>
    </source>
</reference>
<dbReference type="InterPro" id="IPR026983">
    <property type="entry name" value="DHC"/>
</dbReference>
<dbReference type="GO" id="GO:0005524">
    <property type="term" value="F:ATP binding"/>
    <property type="evidence" value="ECO:0007669"/>
    <property type="project" value="UniProtKB-KW"/>
</dbReference>
<evidence type="ECO:0000256" key="13">
    <source>
        <dbReference type="ARBA" id="ARBA00023273"/>
    </source>
</evidence>
<dbReference type="FunFam" id="1.20.140.100:FF:000001">
    <property type="entry name" value="dynein heavy chain 17, axonemal"/>
    <property type="match status" value="1"/>
</dbReference>
<evidence type="ECO:0000256" key="7">
    <source>
        <dbReference type="ARBA" id="ARBA00022840"/>
    </source>
</evidence>
<dbReference type="FunFam" id="3.20.180.20:FF:000001">
    <property type="entry name" value="Dynein axonemal heavy chain 5"/>
    <property type="match status" value="1"/>
</dbReference>
<evidence type="ECO:0000256" key="1">
    <source>
        <dbReference type="ARBA" id="ARBA00004430"/>
    </source>
</evidence>